<dbReference type="AlphaFoldDB" id="A0A1N6FJS0"/>
<evidence type="ECO:0000313" key="1">
    <source>
        <dbReference type="EMBL" id="SIN95502.1"/>
    </source>
</evidence>
<dbReference type="RefSeq" id="WP_074234013.1">
    <property type="nucleotide sequence ID" value="NZ_FSRK01000001.1"/>
</dbReference>
<dbReference type="Proteomes" id="UP000185207">
    <property type="component" value="Unassembled WGS sequence"/>
</dbReference>
<dbReference type="EMBL" id="FSRK01000001">
    <property type="protein sequence ID" value="SIN95502.1"/>
    <property type="molecule type" value="Genomic_DNA"/>
</dbReference>
<evidence type="ECO:0000313" key="2">
    <source>
        <dbReference type="Proteomes" id="UP000185207"/>
    </source>
</evidence>
<protein>
    <submittedName>
        <fullName evidence="1">Uncharacterized protein</fullName>
    </submittedName>
</protein>
<accession>A0A1N6FJS0</accession>
<reference evidence="2" key="1">
    <citation type="submission" date="2016-11" db="EMBL/GenBank/DDBJ databases">
        <authorList>
            <person name="Varghese N."/>
            <person name="Submissions S."/>
        </authorList>
    </citation>
    <scope>NUCLEOTIDE SEQUENCE [LARGE SCALE GENOMIC DNA]</scope>
    <source>
        <strain evidence="2">DSM 27623</strain>
    </source>
</reference>
<organism evidence="1 2">
    <name type="scientific">Epilithonimonas zeae</name>
    <dbReference type="NCBI Taxonomy" id="1416779"/>
    <lineage>
        <taxon>Bacteria</taxon>
        <taxon>Pseudomonadati</taxon>
        <taxon>Bacteroidota</taxon>
        <taxon>Flavobacteriia</taxon>
        <taxon>Flavobacteriales</taxon>
        <taxon>Weeksellaceae</taxon>
        <taxon>Chryseobacterium group</taxon>
        <taxon>Epilithonimonas</taxon>
    </lineage>
</organism>
<gene>
    <name evidence="1" type="ORF">SAMN05444409_1313</name>
</gene>
<sequence length="70" mass="8413">MTISFYDFKNLPDYQQIEMAKKEGHIREQRTVNELKFVLYEISCFSVEIIYKQDRMTGMNVFENKAAYAF</sequence>
<dbReference type="OrthoDB" id="1271098at2"/>
<name>A0A1N6FJS0_9FLAO</name>
<proteinExistence type="predicted"/>
<keyword evidence="2" id="KW-1185">Reference proteome</keyword>